<feature type="transmembrane region" description="Helical" evidence="1">
    <location>
        <begin position="486"/>
        <end position="509"/>
    </location>
</feature>
<organism evidence="2 3">
    <name type="scientific">Uabimicrobium amorphum</name>
    <dbReference type="NCBI Taxonomy" id="2596890"/>
    <lineage>
        <taxon>Bacteria</taxon>
        <taxon>Pseudomonadati</taxon>
        <taxon>Planctomycetota</taxon>
        <taxon>Candidatus Uabimicrobiia</taxon>
        <taxon>Candidatus Uabimicrobiales</taxon>
        <taxon>Candidatus Uabimicrobiaceae</taxon>
        <taxon>Candidatus Uabimicrobium</taxon>
    </lineage>
</organism>
<dbReference type="EMBL" id="AP019860">
    <property type="protein sequence ID" value="BBM85408.1"/>
    <property type="molecule type" value="Genomic_DNA"/>
</dbReference>
<dbReference type="SUPFAM" id="SSF81324">
    <property type="entry name" value="Voltage-gated potassium channels"/>
    <property type="match status" value="1"/>
</dbReference>
<dbReference type="RefSeq" id="WP_151969513.1">
    <property type="nucleotide sequence ID" value="NZ_AP019860.1"/>
</dbReference>
<evidence type="ECO:0000256" key="1">
    <source>
        <dbReference type="SAM" id="Phobius"/>
    </source>
</evidence>
<name>A0A5S9INY6_UABAM</name>
<evidence type="ECO:0008006" key="4">
    <source>
        <dbReference type="Google" id="ProtNLM"/>
    </source>
</evidence>
<keyword evidence="1" id="KW-0472">Membrane</keyword>
<dbReference type="Proteomes" id="UP000326354">
    <property type="component" value="Chromosome"/>
</dbReference>
<accession>A0A5S9INY6</accession>
<protein>
    <recommendedName>
        <fullName evidence="4">Potassium channel domain-containing protein</fullName>
    </recommendedName>
</protein>
<keyword evidence="1" id="KW-0812">Transmembrane</keyword>
<evidence type="ECO:0000313" key="3">
    <source>
        <dbReference type="Proteomes" id="UP000326354"/>
    </source>
</evidence>
<sequence>MEEYTKISQKQFLEDIKAGKKLENCAIDEVHINSETINREIQIENCTIAKMTLQNCIFKKPITFNNVTFQGEVSLNLDKEEHKEAGQTVYENDVNFLKCTFQDVLHAKSAIFEKVTTFDESIFEKRVTFAKARLLDKSSFAKTHFKETCRFEATNFHHVTTFEQSVFSDKANFKKVYFLQTFLFRKVKFESNVTFENATFTGFARFEDMECAGKFSLKKVTMDSKGYFHRVKLGDEGIFRGIVCKESQYFSWMECAGDMDFSGVEALSSFYIQESKCQGEIKFTRSVFHHDLHLIGSYFGKRVNLGQTVFHMRLNCTECVFNEDVVLYASNPNILLLKRSQIEGKIASHREKEFHKAKEVYVMLRRCFDYWGEHENSEWAYYNFRKAERKAHKSINPLTKFKLFCNWLFFDLGCGYGTKPINVTILAGFLIFVFTSIFWSFGQFFVVDPSLGDTTNGISFMQALYISAMNFVTLGTEGISPSFDHWIKYLVAIEGFLGLFLMTVFVGTYTRKMAK</sequence>
<reference evidence="2 3" key="1">
    <citation type="submission" date="2019-08" db="EMBL/GenBank/DDBJ databases">
        <title>Complete genome sequence of Candidatus Uab amorphum.</title>
        <authorList>
            <person name="Shiratori T."/>
            <person name="Suzuki S."/>
            <person name="Kakizawa Y."/>
            <person name="Ishida K."/>
        </authorList>
    </citation>
    <scope>NUCLEOTIDE SEQUENCE [LARGE SCALE GENOMIC DNA]</scope>
    <source>
        <strain evidence="2 3">SRT547</strain>
    </source>
</reference>
<keyword evidence="1" id="KW-1133">Transmembrane helix</keyword>
<keyword evidence="3" id="KW-1185">Reference proteome</keyword>
<dbReference type="OrthoDB" id="208382at2"/>
<dbReference type="KEGG" id="uam:UABAM_03775"/>
<evidence type="ECO:0000313" key="2">
    <source>
        <dbReference type="EMBL" id="BBM85408.1"/>
    </source>
</evidence>
<feature type="transmembrane region" description="Helical" evidence="1">
    <location>
        <begin position="425"/>
        <end position="446"/>
    </location>
</feature>
<dbReference type="AlphaFoldDB" id="A0A5S9INY6"/>
<proteinExistence type="predicted"/>
<gene>
    <name evidence="2" type="ORF">UABAM_03775</name>
</gene>